<dbReference type="EMBL" id="BOPC01000104">
    <property type="protein sequence ID" value="GIJ30291.1"/>
    <property type="molecule type" value="Genomic_DNA"/>
</dbReference>
<accession>A0ABQ4JIN5</accession>
<sequence>MLIGLGVLVWLVAGIGLWSGWPDKTVSAIMIGAGFLLYGPGIVSAWRERQSKPPEPAERVLRHYPSWW</sequence>
<keyword evidence="1" id="KW-0472">Membrane</keyword>
<organism evidence="2 3">
    <name type="scientific">Micromonospora qiuiae</name>
    <dbReference type="NCBI Taxonomy" id="502268"/>
    <lineage>
        <taxon>Bacteria</taxon>
        <taxon>Bacillati</taxon>
        <taxon>Actinomycetota</taxon>
        <taxon>Actinomycetes</taxon>
        <taxon>Micromonosporales</taxon>
        <taxon>Micromonosporaceae</taxon>
        <taxon>Micromonospora</taxon>
    </lineage>
</organism>
<keyword evidence="1" id="KW-0812">Transmembrane</keyword>
<reference evidence="2 3" key="1">
    <citation type="submission" date="2021-01" db="EMBL/GenBank/DDBJ databases">
        <title>Whole genome shotgun sequence of Verrucosispora qiuiae NBRC 106684.</title>
        <authorList>
            <person name="Komaki H."/>
            <person name="Tamura T."/>
        </authorList>
    </citation>
    <scope>NUCLEOTIDE SEQUENCE [LARGE SCALE GENOMIC DNA]</scope>
    <source>
        <strain evidence="2 3">NBRC 106684</strain>
    </source>
</reference>
<keyword evidence="1" id="KW-1133">Transmembrane helix</keyword>
<evidence type="ECO:0000256" key="1">
    <source>
        <dbReference type="SAM" id="Phobius"/>
    </source>
</evidence>
<dbReference type="Proteomes" id="UP000653076">
    <property type="component" value="Unassembled WGS sequence"/>
</dbReference>
<evidence type="ECO:0008006" key="4">
    <source>
        <dbReference type="Google" id="ProtNLM"/>
    </source>
</evidence>
<proteinExistence type="predicted"/>
<feature type="transmembrane region" description="Helical" evidence="1">
    <location>
        <begin position="26"/>
        <end position="46"/>
    </location>
</feature>
<keyword evidence="3" id="KW-1185">Reference proteome</keyword>
<protein>
    <recommendedName>
        <fullName evidence="4">DUF2530 domain-containing protein</fullName>
    </recommendedName>
</protein>
<gene>
    <name evidence="2" type="ORF">Vqi01_54530</name>
</gene>
<comment type="caution">
    <text evidence="2">The sequence shown here is derived from an EMBL/GenBank/DDBJ whole genome shotgun (WGS) entry which is preliminary data.</text>
</comment>
<evidence type="ECO:0000313" key="2">
    <source>
        <dbReference type="EMBL" id="GIJ30291.1"/>
    </source>
</evidence>
<name>A0ABQ4JIN5_9ACTN</name>
<evidence type="ECO:0000313" key="3">
    <source>
        <dbReference type="Proteomes" id="UP000653076"/>
    </source>
</evidence>